<dbReference type="RefSeq" id="WP_277863970.1">
    <property type="nucleotide sequence ID" value="NZ_JARRAG010000002.1"/>
</dbReference>
<sequence length="87" mass="9466">MSIQPARTPSYRHHKGTGQAVVTFDGRAVNLGLHGSEASRKAYDRVIAEWLANGRRLPDDSTLTVVESNWPRGITRAPGPATARASR</sequence>
<reference evidence="1 2" key="1">
    <citation type="submission" date="2023-03" db="EMBL/GenBank/DDBJ databases">
        <title>Paludisphaera mucosa sp. nov. a novel planctomycete from northern fen.</title>
        <authorList>
            <person name="Ivanova A."/>
        </authorList>
    </citation>
    <scope>NUCLEOTIDE SEQUENCE [LARGE SCALE GENOMIC DNA]</scope>
    <source>
        <strain evidence="1 2">Pla2</strain>
    </source>
</reference>
<accession>A0ABT6FJG9</accession>
<dbReference type="EMBL" id="JARRAG010000002">
    <property type="protein sequence ID" value="MDG3007697.1"/>
    <property type="molecule type" value="Genomic_DNA"/>
</dbReference>
<gene>
    <name evidence="1" type="ORF">PZE19_28360</name>
</gene>
<protein>
    <submittedName>
        <fullName evidence="1">Uncharacterized protein</fullName>
    </submittedName>
</protein>
<proteinExistence type="predicted"/>
<evidence type="ECO:0000313" key="1">
    <source>
        <dbReference type="EMBL" id="MDG3007697.1"/>
    </source>
</evidence>
<keyword evidence="2" id="KW-1185">Reference proteome</keyword>
<organism evidence="1 2">
    <name type="scientific">Paludisphaera mucosa</name>
    <dbReference type="NCBI Taxonomy" id="3030827"/>
    <lineage>
        <taxon>Bacteria</taxon>
        <taxon>Pseudomonadati</taxon>
        <taxon>Planctomycetota</taxon>
        <taxon>Planctomycetia</taxon>
        <taxon>Isosphaerales</taxon>
        <taxon>Isosphaeraceae</taxon>
        <taxon>Paludisphaera</taxon>
    </lineage>
</organism>
<comment type="caution">
    <text evidence="1">The sequence shown here is derived from an EMBL/GenBank/DDBJ whole genome shotgun (WGS) entry which is preliminary data.</text>
</comment>
<evidence type="ECO:0000313" key="2">
    <source>
        <dbReference type="Proteomes" id="UP001216907"/>
    </source>
</evidence>
<dbReference type="Proteomes" id="UP001216907">
    <property type="component" value="Unassembled WGS sequence"/>
</dbReference>
<name>A0ABT6FJG9_9BACT</name>